<evidence type="ECO:0000313" key="2">
    <source>
        <dbReference type="Proteomes" id="UP000198310"/>
    </source>
</evidence>
<dbReference type="EMBL" id="FZNS01000009">
    <property type="protein sequence ID" value="SNR86510.1"/>
    <property type="molecule type" value="Genomic_DNA"/>
</dbReference>
<gene>
    <name evidence="1" type="ORF">SAMN06269173_109122</name>
</gene>
<organism evidence="1 2">
    <name type="scientific">Hymenobacter mucosus</name>
    <dbReference type="NCBI Taxonomy" id="1411120"/>
    <lineage>
        <taxon>Bacteria</taxon>
        <taxon>Pseudomonadati</taxon>
        <taxon>Bacteroidota</taxon>
        <taxon>Cytophagia</taxon>
        <taxon>Cytophagales</taxon>
        <taxon>Hymenobacteraceae</taxon>
        <taxon>Hymenobacter</taxon>
    </lineage>
</organism>
<protein>
    <submittedName>
        <fullName evidence="1">Uncharacterized protein</fullName>
    </submittedName>
</protein>
<sequence length="300" mass="33986">MGIFSNLLSAGGLLFNSAPDYSYGLIKQTGADKLLGDGRWDDFDRLVMGLGSEDLTRLLDGVCLGSTYANMINKYLLEGKSEVREIVAGAHNLYLAWERRGGNWGHTLSGEQVDGFTLHLQKAHDNFSYRFSTPVLEAESFARLIRVYMGFSDAEAAQSSFENASYLRPNHLLAHLNYFKVTTPKWLGDVNTMQAYVDQVEDVNLRKLLMLMLLVELYSDFDTEDTVTAKTNFTKEYSSLVEGGLLNDYDFNGDSLIVIYTKNYLSCLYRILGLSKKEAELNKQLIGRRTNYPWAYFGWK</sequence>
<dbReference type="RefSeq" id="WP_089333658.1">
    <property type="nucleotide sequence ID" value="NZ_FZNS01000009.1"/>
</dbReference>
<dbReference type="AlphaFoldDB" id="A0A238ZT33"/>
<reference evidence="2" key="1">
    <citation type="submission" date="2017-06" db="EMBL/GenBank/DDBJ databases">
        <authorList>
            <person name="Varghese N."/>
            <person name="Submissions S."/>
        </authorList>
    </citation>
    <scope>NUCLEOTIDE SEQUENCE [LARGE SCALE GENOMIC DNA]</scope>
    <source>
        <strain evidence="2">DSM 28041</strain>
    </source>
</reference>
<evidence type="ECO:0000313" key="1">
    <source>
        <dbReference type="EMBL" id="SNR86510.1"/>
    </source>
</evidence>
<proteinExistence type="predicted"/>
<dbReference type="Proteomes" id="UP000198310">
    <property type="component" value="Unassembled WGS sequence"/>
</dbReference>
<name>A0A238ZT33_9BACT</name>
<accession>A0A238ZT33</accession>
<keyword evidence="2" id="KW-1185">Reference proteome</keyword>